<dbReference type="AlphaFoldDB" id="A0A645HP43"/>
<organism evidence="1">
    <name type="scientific">bioreactor metagenome</name>
    <dbReference type="NCBI Taxonomy" id="1076179"/>
    <lineage>
        <taxon>unclassified sequences</taxon>
        <taxon>metagenomes</taxon>
        <taxon>ecological metagenomes</taxon>
    </lineage>
</organism>
<accession>A0A645HP43</accession>
<evidence type="ECO:0000313" key="1">
    <source>
        <dbReference type="EMBL" id="MPN40821.1"/>
    </source>
</evidence>
<reference evidence="1" key="1">
    <citation type="submission" date="2019-08" db="EMBL/GenBank/DDBJ databases">
        <authorList>
            <person name="Kucharzyk K."/>
            <person name="Murdoch R.W."/>
            <person name="Higgins S."/>
            <person name="Loffler F."/>
        </authorList>
    </citation>
    <scope>NUCLEOTIDE SEQUENCE</scope>
</reference>
<comment type="caution">
    <text evidence="1">The sequence shown here is derived from an EMBL/GenBank/DDBJ whole genome shotgun (WGS) entry which is preliminary data.</text>
</comment>
<protein>
    <submittedName>
        <fullName evidence="1">Uncharacterized protein</fullName>
    </submittedName>
</protein>
<name>A0A645HP43_9ZZZZ</name>
<proteinExistence type="predicted"/>
<gene>
    <name evidence="1" type="ORF">SDC9_188361</name>
</gene>
<dbReference type="EMBL" id="VSSQ01097460">
    <property type="protein sequence ID" value="MPN40821.1"/>
    <property type="molecule type" value="Genomic_DNA"/>
</dbReference>
<sequence>MADILRCVCIAVAVIPYPLLQTGVGRQTKVGWKERIVEA</sequence>